<dbReference type="InterPro" id="IPR050300">
    <property type="entry name" value="GDXG_lipolytic_enzyme"/>
</dbReference>
<feature type="DNA-binding region" description="H-T-H motif" evidence="3">
    <location>
        <begin position="348"/>
        <end position="367"/>
    </location>
</feature>
<gene>
    <name evidence="5" type="ORF">BPULL_0359</name>
</gene>
<dbReference type="GO" id="GO:0003677">
    <property type="term" value="F:DNA binding"/>
    <property type="evidence" value="ECO:0007669"/>
    <property type="project" value="UniProtKB-UniRule"/>
</dbReference>
<dbReference type="GO" id="GO:0031176">
    <property type="term" value="F:endo-1,4-beta-xylanase activity"/>
    <property type="evidence" value="ECO:0007669"/>
    <property type="project" value="UniProtKB-EC"/>
</dbReference>
<evidence type="ECO:0000256" key="3">
    <source>
        <dbReference type="PROSITE-ProRule" id="PRU00335"/>
    </source>
</evidence>
<dbReference type="PRINTS" id="PR00455">
    <property type="entry name" value="HTHTETR"/>
</dbReference>
<organism evidence="5 6">
    <name type="scientific">Bifidobacterium pullorum</name>
    <dbReference type="NCBI Taxonomy" id="78448"/>
    <lineage>
        <taxon>Bacteria</taxon>
        <taxon>Bacillati</taxon>
        <taxon>Actinomycetota</taxon>
        <taxon>Actinomycetes</taxon>
        <taxon>Bifidobacteriales</taxon>
        <taxon>Bifidobacteriaceae</taxon>
        <taxon>Bifidobacterium</taxon>
    </lineage>
</organism>
<dbReference type="PROSITE" id="PS50977">
    <property type="entry name" value="HTH_TETR_2"/>
    <property type="match status" value="1"/>
</dbReference>
<dbReference type="GO" id="GO:0045493">
    <property type="term" value="P:xylan catabolic process"/>
    <property type="evidence" value="ECO:0007669"/>
    <property type="project" value="UniProtKB-KW"/>
</dbReference>
<dbReference type="EC" id="3.2.1.8" evidence="5"/>
<dbReference type="InterPro" id="IPR009057">
    <property type="entry name" value="Homeodomain-like_sf"/>
</dbReference>
<keyword evidence="2 3" id="KW-0238">DNA-binding</keyword>
<dbReference type="Gene3D" id="1.10.357.10">
    <property type="entry name" value="Tetracycline Repressor, domain 2"/>
    <property type="match status" value="1"/>
</dbReference>
<feature type="domain" description="HTH tetR-type" evidence="4">
    <location>
        <begin position="325"/>
        <end position="385"/>
    </location>
</feature>
<keyword evidence="5" id="KW-0624">Polysaccharide degradation</keyword>
<dbReference type="Pfam" id="PF20434">
    <property type="entry name" value="BD-FAE"/>
    <property type="match status" value="1"/>
</dbReference>
<dbReference type="SUPFAM" id="SSF46689">
    <property type="entry name" value="Homeodomain-like"/>
    <property type="match status" value="1"/>
</dbReference>
<dbReference type="PANTHER" id="PTHR48081">
    <property type="entry name" value="AB HYDROLASE SUPERFAMILY PROTEIN C4A8.06C"/>
    <property type="match status" value="1"/>
</dbReference>
<dbReference type="InterPro" id="IPR001647">
    <property type="entry name" value="HTH_TetR"/>
</dbReference>
<protein>
    <submittedName>
        <fullName evidence="5">Endo-1,4-beta-xylanase</fullName>
        <ecNumber evidence="5">3.2.1.8</ecNumber>
    </submittedName>
</protein>
<sequence>MQYFEQTIAGIDGTAASFRGYIIDNSEEVLPDRRRPAVLVIPGGGYEMTSDREAEPIALKMLAFGFHAFILRYSVAPSRYPVALLEAAEAMRLIREHADEWHVDPQAVVVAGFSAGGHLAASLGTVGGDDVLAEHGYDPAAIRPNGMLLSYPVISSGEFAHRGSFNALLGDDRDDPTMLERLSLEKQVADVTPPTFIWHTVPDDCVPVRNTLLFIDALMAHGVPVEAHLFPSGGHGLSLGTAETAWQGGQRHRGVRAGLAGAVPPLDAADLRFLRAVTDMRITTWQQFLDDQSDWPTASQVRDNGAARDTTSGTIFAHRRRMDPQKRHRQILQAATKIIAAKGFWGMSLQDVADEIGITEAALYHYIASKNDLLTMVINEAYDTPAADEYNASNATISDCCGHRVCFYPRYCLNIVLYNLQRPQMVQLFSMLYGEALNPKHPAHDFFIGHHRRNWELVRSMKWVLPPGYTEERLHHVFTLAMAAMDGLQYHWLADSSVNLLEEWIRFSDQIFPEYEWAGFTDPSEYSSENNRCLLPYTL</sequence>
<reference evidence="5 6" key="1">
    <citation type="submission" date="2014-03" db="EMBL/GenBank/DDBJ databases">
        <title>Genomics of Bifidobacteria.</title>
        <authorList>
            <person name="Ventura M."/>
            <person name="Milani C."/>
            <person name="Lugli G.A."/>
        </authorList>
    </citation>
    <scope>NUCLEOTIDE SEQUENCE [LARGE SCALE GENOMIC DNA]</scope>
    <source>
        <strain evidence="5 6">LMG 21816</strain>
    </source>
</reference>
<dbReference type="AlphaFoldDB" id="A0A7V8KQY2"/>
<evidence type="ECO:0000313" key="5">
    <source>
        <dbReference type="EMBL" id="KFI80831.1"/>
    </source>
</evidence>
<dbReference type="SUPFAM" id="SSF53474">
    <property type="entry name" value="alpha/beta-Hydrolases"/>
    <property type="match status" value="1"/>
</dbReference>
<keyword evidence="5" id="KW-0326">Glycosidase</keyword>
<dbReference type="Proteomes" id="UP000029109">
    <property type="component" value="Unassembled WGS sequence"/>
</dbReference>
<proteinExistence type="predicted"/>
<dbReference type="InterPro" id="IPR049492">
    <property type="entry name" value="BD-FAE-like_dom"/>
</dbReference>
<dbReference type="Gene3D" id="3.40.50.1820">
    <property type="entry name" value="alpha/beta hydrolase"/>
    <property type="match status" value="1"/>
</dbReference>
<keyword evidence="1 5" id="KW-0378">Hydrolase</keyword>
<name>A0A7V8KQY2_9BIFI</name>
<comment type="caution">
    <text evidence="5">The sequence shown here is derived from an EMBL/GenBank/DDBJ whole genome shotgun (WGS) entry which is preliminary data.</text>
</comment>
<keyword evidence="5" id="KW-0858">Xylan degradation</keyword>
<evidence type="ECO:0000256" key="1">
    <source>
        <dbReference type="ARBA" id="ARBA00022801"/>
    </source>
</evidence>
<evidence type="ECO:0000256" key="2">
    <source>
        <dbReference type="ARBA" id="ARBA00023125"/>
    </source>
</evidence>
<evidence type="ECO:0000313" key="6">
    <source>
        <dbReference type="Proteomes" id="UP000029109"/>
    </source>
</evidence>
<dbReference type="PANTHER" id="PTHR48081:SF6">
    <property type="entry name" value="PEPTIDASE S9 PROLYL OLIGOPEPTIDASE CATALYTIC DOMAIN-CONTAINING PROTEIN"/>
    <property type="match status" value="1"/>
</dbReference>
<keyword evidence="5" id="KW-0119">Carbohydrate metabolism</keyword>
<accession>A0A7V8KQY2</accession>
<dbReference type="Pfam" id="PF00440">
    <property type="entry name" value="TetR_N"/>
    <property type="match status" value="1"/>
</dbReference>
<dbReference type="InterPro" id="IPR029058">
    <property type="entry name" value="AB_hydrolase_fold"/>
</dbReference>
<evidence type="ECO:0000259" key="4">
    <source>
        <dbReference type="PROSITE" id="PS50977"/>
    </source>
</evidence>
<dbReference type="EMBL" id="JGZJ01000010">
    <property type="protein sequence ID" value="KFI80831.1"/>
    <property type="molecule type" value="Genomic_DNA"/>
</dbReference>